<protein>
    <submittedName>
        <fullName evidence="1">Uncharacterized protein</fullName>
    </submittedName>
</protein>
<dbReference type="EMBL" id="SJPG01000001">
    <property type="protein sequence ID" value="TWT63428.1"/>
    <property type="molecule type" value="Genomic_DNA"/>
</dbReference>
<dbReference type="Proteomes" id="UP000316095">
    <property type="component" value="Unassembled WGS sequence"/>
</dbReference>
<keyword evidence="2" id="KW-1185">Reference proteome</keyword>
<comment type="caution">
    <text evidence="1">The sequence shown here is derived from an EMBL/GenBank/DDBJ whole genome shotgun (WGS) entry which is preliminary data.</text>
</comment>
<dbReference type="AlphaFoldDB" id="A0A5C5XL45"/>
<organism evidence="1 2">
    <name type="scientific">Rubinisphaera italica</name>
    <dbReference type="NCBI Taxonomy" id="2527969"/>
    <lineage>
        <taxon>Bacteria</taxon>
        <taxon>Pseudomonadati</taxon>
        <taxon>Planctomycetota</taxon>
        <taxon>Planctomycetia</taxon>
        <taxon>Planctomycetales</taxon>
        <taxon>Planctomycetaceae</taxon>
        <taxon>Rubinisphaera</taxon>
    </lineage>
</organism>
<accession>A0A5C5XL45</accession>
<proteinExistence type="predicted"/>
<evidence type="ECO:0000313" key="1">
    <source>
        <dbReference type="EMBL" id="TWT63428.1"/>
    </source>
</evidence>
<name>A0A5C5XL45_9PLAN</name>
<evidence type="ECO:0000313" key="2">
    <source>
        <dbReference type="Proteomes" id="UP000316095"/>
    </source>
</evidence>
<reference evidence="1 2" key="1">
    <citation type="submission" date="2019-02" db="EMBL/GenBank/DDBJ databases">
        <title>Deep-cultivation of Planctomycetes and their phenomic and genomic characterization uncovers novel biology.</title>
        <authorList>
            <person name="Wiegand S."/>
            <person name="Jogler M."/>
            <person name="Boedeker C."/>
            <person name="Pinto D."/>
            <person name="Vollmers J."/>
            <person name="Rivas-Marin E."/>
            <person name="Kohn T."/>
            <person name="Peeters S.H."/>
            <person name="Heuer A."/>
            <person name="Rast P."/>
            <person name="Oberbeckmann S."/>
            <person name="Bunk B."/>
            <person name="Jeske O."/>
            <person name="Meyerdierks A."/>
            <person name="Storesund J.E."/>
            <person name="Kallscheuer N."/>
            <person name="Luecker S."/>
            <person name="Lage O.M."/>
            <person name="Pohl T."/>
            <person name="Merkel B.J."/>
            <person name="Hornburger P."/>
            <person name="Mueller R.-W."/>
            <person name="Bruemmer F."/>
            <person name="Labrenz M."/>
            <person name="Spormann A.M."/>
            <person name="Op Den Camp H."/>
            <person name="Overmann J."/>
            <person name="Amann R."/>
            <person name="Jetten M.S.M."/>
            <person name="Mascher T."/>
            <person name="Medema M.H."/>
            <person name="Devos D.P."/>
            <person name="Kaster A.-K."/>
            <person name="Ovreas L."/>
            <person name="Rohde M."/>
            <person name="Galperin M.Y."/>
            <person name="Jogler C."/>
        </authorList>
    </citation>
    <scope>NUCLEOTIDE SEQUENCE [LARGE SCALE GENOMIC DNA]</scope>
    <source>
        <strain evidence="1 2">Pan54</strain>
    </source>
</reference>
<sequence>MVPEFGWSDRIDCADYLDGGSGCYRAVSYRERIFPIITGWA</sequence>
<gene>
    <name evidence="1" type="ORF">Pan54_41810</name>
</gene>